<dbReference type="SUPFAM" id="SSF46785">
    <property type="entry name" value="Winged helix' DNA-binding domain"/>
    <property type="match status" value="1"/>
</dbReference>
<evidence type="ECO:0000313" key="7">
    <source>
        <dbReference type="Proteomes" id="UP001519288"/>
    </source>
</evidence>
<dbReference type="Gene3D" id="3.40.190.290">
    <property type="match status" value="1"/>
</dbReference>
<evidence type="ECO:0000256" key="4">
    <source>
        <dbReference type="ARBA" id="ARBA00023163"/>
    </source>
</evidence>
<keyword evidence="7" id="KW-1185">Reference proteome</keyword>
<dbReference type="InterPro" id="IPR036388">
    <property type="entry name" value="WH-like_DNA-bd_sf"/>
</dbReference>
<dbReference type="InterPro" id="IPR036390">
    <property type="entry name" value="WH_DNA-bd_sf"/>
</dbReference>
<comment type="caution">
    <text evidence="6">The sequence shown here is derived from an EMBL/GenBank/DDBJ whole genome shotgun (WGS) entry which is preliminary data.</text>
</comment>
<evidence type="ECO:0000256" key="3">
    <source>
        <dbReference type="ARBA" id="ARBA00023125"/>
    </source>
</evidence>
<dbReference type="PANTHER" id="PTHR30126">
    <property type="entry name" value="HTH-TYPE TRANSCRIPTIONAL REGULATOR"/>
    <property type="match status" value="1"/>
</dbReference>
<dbReference type="Gene3D" id="1.10.10.10">
    <property type="entry name" value="Winged helix-like DNA-binding domain superfamily/Winged helix DNA-binding domain"/>
    <property type="match status" value="1"/>
</dbReference>
<dbReference type="Pfam" id="PF00126">
    <property type="entry name" value="HTH_1"/>
    <property type="match status" value="1"/>
</dbReference>
<feature type="domain" description="HTH lysR-type" evidence="5">
    <location>
        <begin position="1"/>
        <end position="57"/>
    </location>
</feature>
<dbReference type="GO" id="GO:0003677">
    <property type="term" value="F:DNA binding"/>
    <property type="evidence" value="ECO:0007669"/>
    <property type="project" value="UniProtKB-KW"/>
</dbReference>
<dbReference type="CDD" id="cd08420">
    <property type="entry name" value="PBP2_CysL_like"/>
    <property type="match status" value="1"/>
</dbReference>
<keyword evidence="2" id="KW-0805">Transcription regulation</keyword>
<keyword evidence="4" id="KW-0804">Transcription</keyword>
<dbReference type="Pfam" id="PF03466">
    <property type="entry name" value="LysR_substrate"/>
    <property type="match status" value="1"/>
</dbReference>
<dbReference type="PANTHER" id="PTHR30126:SF39">
    <property type="entry name" value="HTH-TYPE TRANSCRIPTIONAL REGULATOR CYSL"/>
    <property type="match status" value="1"/>
</dbReference>
<dbReference type="EMBL" id="JAGGLD010000005">
    <property type="protein sequence ID" value="MBP2001919.1"/>
    <property type="molecule type" value="Genomic_DNA"/>
</dbReference>
<name>A0ABS4JJN8_9BACL</name>
<dbReference type="RefSeq" id="WP_209864092.1">
    <property type="nucleotide sequence ID" value="NZ_JAGGLD010000005.1"/>
</dbReference>
<accession>A0ABS4JJN8</accession>
<dbReference type="PRINTS" id="PR00039">
    <property type="entry name" value="HTHLYSR"/>
</dbReference>
<evidence type="ECO:0000256" key="2">
    <source>
        <dbReference type="ARBA" id="ARBA00023015"/>
    </source>
</evidence>
<sequence length="296" mass="33497">MDQTLLVFITVVDKGNFTRAAEELHMTQPAVSQHIQALERTSGARLLERTNKSMTLTASGKIVYDHARQIQGLYTSMQGLIDDHMHRASGILTIGASYTYGEYILPHDLALLRQQYPLIQPTIQIGNTKDIAEGVLNHQLNIGIVEGELRHTKLKVVPFAEDVMYVMVSANHSLAKQQEIDLQELKEDLWILREPGSGTREATDKLFETLGFVPKERVEFGSTQIIKESVEAGLGIALLSQWTVRKELRLGTLCMLQVNNQRIARHFSWVMLHTEYKTKAVEVFLEMLTEKELSDI</sequence>
<gene>
    <name evidence="6" type="ORF">J2Z69_002975</name>
</gene>
<comment type="similarity">
    <text evidence="1">Belongs to the LysR transcriptional regulatory family.</text>
</comment>
<dbReference type="InterPro" id="IPR000847">
    <property type="entry name" value="LysR_HTH_N"/>
</dbReference>
<evidence type="ECO:0000313" key="6">
    <source>
        <dbReference type="EMBL" id="MBP2001919.1"/>
    </source>
</evidence>
<evidence type="ECO:0000256" key="1">
    <source>
        <dbReference type="ARBA" id="ARBA00009437"/>
    </source>
</evidence>
<evidence type="ECO:0000259" key="5">
    <source>
        <dbReference type="PROSITE" id="PS50931"/>
    </source>
</evidence>
<organism evidence="6 7">
    <name type="scientific">Paenibacillus shirakamiensis</name>
    <dbReference type="NCBI Taxonomy" id="1265935"/>
    <lineage>
        <taxon>Bacteria</taxon>
        <taxon>Bacillati</taxon>
        <taxon>Bacillota</taxon>
        <taxon>Bacilli</taxon>
        <taxon>Bacillales</taxon>
        <taxon>Paenibacillaceae</taxon>
        <taxon>Paenibacillus</taxon>
    </lineage>
</organism>
<dbReference type="Proteomes" id="UP001519288">
    <property type="component" value="Unassembled WGS sequence"/>
</dbReference>
<dbReference type="PROSITE" id="PS50931">
    <property type="entry name" value="HTH_LYSR"/>
    <property type="match status" value="1"/>
</dbReference>
<keyword evidence="3 6" id="KW-0238">DNA-binding</keyword>
<dbReference type="InterPro" id="IPR005119">
    <property type="entry name" value="LysR_subst-bd"/>
</dbReference>
<protein>
    <submittedName>
        <fullName evidence="6">DNA-binding transcriptional LysR family regulator</fullName>
    </submittedName>
</protein>
<proteinExistence type="inferred from homology"/>
<reference evidence="6 7" key="1">
    <citation type="submission" date="2021-03" db="EMBL/GenBank/DDBJ databases">
        <title>Genomic Encyclopedia of Type Strains, Phase IV (KMG-IV): sequencing the most valuable type-strain genomes for metagenomic binning, comparative biology and taxonomic classification.</title>
        <authorList>
            <person name="Goeker M."/>
        </authorList>
    </citation>
    <scope>NUCLEOTIDE SEQUENCE [LARGE SCALE GENOMIC DNA]</scope>
    <source>
        <strain evidence="6 7">DSM 26806</strain>
    </source>
</reference>
<dbReference type="SUPFAM" id="SSF53850">
    <property type="entry name" value="Periplasmic binding protein-like II"/>
    <property type="match status" value="1"/>
</dbReference>